<proteinExistence type="predicted"/>
<dbReference type="AlphaFoldDB" id="A0AAV3TCJ8"/>
<sequence length="438" mass="46535">MNDRVGRRRFLGAGLAGTATGLAGCGQLLGSSNAGNQPLIDGSLPDSVRLRQVAGGFDAPLALVDVPDADLRYVADQSGSVSVLDSDGVRDDPLLEFGNAVEFGGEKGLLGVALHPNFEETRRLFVRYSAPSRDGTPENFSHTFVLAEFLVDESGLQALPDSERTLLEIPEPQSNHNAGALAFGPDNNLYVAVGDGGAGADAGLGHADDWYDAVEGGNGQDVTENLLGSLLRIDVDADSERGAYSIPDDNPLTDADGLAEQYAWGFRNPWRFSFDGDALLVADVGQSEFEEVNLVERGGNYGWNVREGSRCFRADDCPTETPESVRGGEPLVDPVVEYAHGGDPVDGVAVVGGYVYRGSALSDLDGRYVFADLRPDGRLFVADPSGPDERWPMGTVEMDADGGVPDQIYSLGRGRDGELFVFGIEAGDGRVYRVDPAE</sequence>
<dbReference type="PROSITE" id="PS51318">
    <property type="entry name" value="TAT"/>
    <property type="match status" value="1"/>
</dbReference>
<dbReference type="InterPro" id="IPR011042">
    <property type="entry name" value="6-blade_b-propeller_TolB-like"/>
</dbReference>
<dbReference type="InterPro" id="IPR006311">
    <property type="entry name" value="TAT_signal"/>
</dbReference>
<dbReference type="RefSeq" id="WP_343774569.1">
    <property type="nucleotide sequence ID" value="NZ_BAAADV010000007.1"/>
</dbReference>
<feature type="domain" description="Glucose/Sorbosone dehydrogenase" evidence="1">
    <location>
        <begin position="58"/>
        <end position="375"/>
    </location>
</feature>
<gene>
    <name evidence="2" type="ORF">GCM10009020_26920</name>
</gene>
<dbReference type="PROSITE" id="PS51257">
    <property type="entry name" value="PROKAR_LIPOPROTEIN"/>
    <property type="match status" value="1"/>
</dbReference>
<dbReference type="InterPro" id="IPR012938">
    <property type="entry name" value="Glc/Sorbosone_DH"/>
</dbReference>
<accession>A0AAV3TCJ8</accession>
<protein>
    <recommendedName>
        <fullName evidence="1">Glucose/Sorbosone dehydrogenase domain-containing protein</fullName>
    </recommendedName>
</protein>
<evidence type="ECO:0000313" key="2">
    <source>
        <dbReference type="EMBL" id="GAA0677526.1"/>
    </source>
</evidence>
<dbReference type="EMBL" id="BAAADV010000007">
    <property type="protein sequence ID" value="GAA0677526.1"/>
    <property type="molecule type" value="Genomic_DNA"/>
</dbReference>
<name>A0AAV3TCJ8_9EURY</name>
<organism evidence="2 3">
    <name type="scientific">Natronoarchaeum mannanilyticum</name>
    <dbReference type="NCBI Taxonomy" id="926360"/>
    <lineage>
        <taxon>Archaea</taxon>
        <taxon>Methanobacteriati</taxon>
        <taxon>Methanobacteriota</taxon>
        <taxon>Stenosarchaea group</taxon>
        <taxon>Halobacteria</taxon>
        <taxon>Halobacteriales</taxon>
        <taxon>Natronoarchaeaceae</taxon>
    </lineage>
</organism>
<dbReference type="SUPFAM" id="SSF50952">
    <property type="entry name" value="Soluble quinoprotein glucose dehydrogenase"/>
    <property type="match status" value="1"/>
</dbReference>
<dbReference type="InterPro" id="IPR011041">
    <property type="entry name" value="Quinoprot_gluc/sorb_DH_b-prop"/>
</dbReference>
<dbReference type="Proteomes" id="UP001500420">
    <property type="component" value="Unassembled WGS sequence"/>
</dbReference>
<keyword evidence="3" id="KW-1185">Reference proteome</keyword>
<dbReference type="Pfam" id="PF07995">
    <property type="entry name" value="GSDH"/>
    <property type="match status" value="1"/>
</dbReference>
<dbReference type="PANTHER" id="PTHR19328">
    <property type="entry name" value="HEDGEHOG-INTERACTING PROTEIN"/>
    <property type="match status" value="1"/>
</dbReference>
<evidence type="ECO:0000259" key="1">
    <source>
        <dbReference type="Pfam" id="PF07995"/>
    </source>
</evidence>
<dbReference type="PANTHER" id="PTHR19328:SF75">
    <property type="entry name" value="ALDOSE SUGAR DEHYDROGENASE YLII"/>
    <property type="match status" value="1"/>
</dbReference>
<reference evidence="2 3" key="1">
    <citation type="journal article" date="2019" name="Int. J. Syst. Evol. Microbiol.">
        <title>The Global Catalogue of Microorganisms (GCM) 10K type strain sequencing project: providing services to taxonomists for standard genome sequencing and annotation.</title>
        <authorList>
            <consortium name="The Broad Institute Genomics Platform"/>
            <consortium name="The Broad Institute Genome Sequencing Center for Infectious Disease"/>
            <person name="Wu L."/>
            <person name="Ma J."/>
        </authorList>
    </citation>
    <scope>NUCLEOTIDE SEQUENCE [LARGE SCALE GENOMIC DNA]</scope>
    <source>
        <strain evidence="2 3">JCM 16328</strain>
    </source>
</reference>
<dbReference type="Gene3D" id="2.120.10.30">
    <property type="entry name" value="TolB, C-terminal domain"/>
    <property type="match status" value="1"/>
</dbReference>
<evidence type="ECO:0000313" key="3">
    <source>
        <dbReference type="Proteomes" id="UP001500420"/>
    </source>
</evidence>
<comment type="caution">
    <text evidence="2">The sequence shown here is derived from an EMBL/GenBank/DDBJ whole genome shotgun (WGS) entry which is preliminary data.</text>
</comment>